<dbReference type="PANTHER" id="PTHR21600:SF44">
    <property type="entry name" value="RIBOSOMAL LARGE SUBUNIT PSEUDOURIDINE SYNTHASE D"/>
    <property type="match status" value="1"/>
</dbReference>
<accession>A0A1F5EIT9</accession>
<organism evidence="6 7">
    <name type="scientific">Candidatus Campbellbacteria bacterium RIFOXYC2_FULL_35_25</name>
    <dbReference type="NCBI Taxonomy" id="1797582"/>
    <lineage>
        <taxon>Bacteria</taxon>
        <taxon>Candidatus Campbelliibacteriota</taxon>
    </lineage>
</organism>
<comment type="similarity">
    <text evidence="1 4">Belongs to the pseudouridine synthase RluA family.</text>
</comment>
<dbReference type="STRING" id="1797582.A2442_00845"/>
<name>A0A1F5EIT9_9BACT</name>
<comment type="function">
    <text evidence="4">Responsible for synthesis of pseudouridine from uracil.</text>
</comment>
<dbReference type="Pfam" id="PF00849">
    <property type="entry name" value="PseudoU_synth_2"/>
    <property type="match status" value="1"/>
</dbReference>
<dbReference type="GO" id="GO:0009982">
    <property type="term" value="F:pseudouridine synthase activity"/>
    <property type="evidence" value="ECO:0007669"/>
    <property type="project" value="InterPro"/>
</dbReference>
<dbReference type="SUPFAM" id="SSF55120">
    <property type="entry name" value="Pseudouridine synthase"/>
    <property type="match status" value="1"/>
</dbReference>
<keyword evidence="2 4" id="KW-0413">Isomerase</keyword>
<dbReference type="InterPro" id="IPR006224">
    <property type="entry name" value="PsdUridine_synth_RluA-like_CS"/>
</dbReference>
<evidence type="ECO:0000256" key="1">
    <source>
        <dbReference type="ARBA" id="ARBA00010876"/>
    </source>
</evidence>
<dbReference type="CDD" id="cd02869">
    <property type="entry name" value="PseudoU_synth_RluA_like"/>
    <property type="match status" value="1"/>
</dbReference>
<evidence type="ECO:0000256" key="2">
    <source>
        <dbReference type="ARBA" id="ARBA00023235"/>
    </source>
</evidence>
<dbReference type="GO" id="GO:0000455">
    <property type="term" value="P:enzyme-directed rRNA pseudouridine synthesis"/>
    <property type="evidence" value="ECO:0007669"/>
    <property type="project" value="TreeGrafter"/>
</dbReference>
<gene>
    <name evidence="6" type="ORF">A2442_00845</name>
</gene>
<dbReference type="GO" id="GO:0140098">
    <property type="term" value="F:catalytic activity, acting on RNA"/>
    <property type="evidence" value="ECO:0007669"/>
    <property type="project" value="UniProtKB-ARBA"/>
</dbReference>
<sequence>MQIPIIYEDENIVVINKPVGLVVHPARPTHFPKNGDRDGRTKEKTLVDWVLKNYPETENVGEPLVLSSGEIIKRPGIVHRLDKETSGILVIAKNQESFLHLKNQFQNRETKKSYRAFVYGEIKNDEWTIDRPIGRSSSDFRKWSAQRGARGKMREAVTEYKVLKRGGGFSYVEVNPKTGRTHQIRVHFKAINYPIVCDKLYAPKQECALGFERLALHAYSLEISLLNGTKMIFEAELPSDFQTALKNFKN</sequence>
<dbReference type="NCBIfam" id="TIGR00005">
    <property type="entry name" value="rluA_subfam"/>
    <property type="match status" value="1"/>
</dbReference>
<evidence type="ECO:0000259" key="5">
    <source>
        <dbReference type="Pfam" id="PF00849"/>
    </source>
</evidence>
<evidence type="ECO:0000313" key="6">
    <source>
        <dbReference type="EMBL" id="OGD67301.1"/>
    </source>
</evidence>
<comment type="catalytic activity">
    <reaction evidence="4">
        <text>a uridine in RNA = a pseudouridine in RNA</text>
        <dbReference type="Rhea" id="RHEA:48348"/>
        <dbReference type="Rhea" id="RHEA-COMP:12068"/>
        <dbReference type="Rhea" id="RHEA-COMP:12069"/>
        <dbReference type="ChEBI" id="CHEBI:65314"/>
        <dbReference type="ChEBI" id="CHEBI:65315"/>
    </reaction>
</comment>
<dbReference type="EMBL" id="MFAE01000006">
    <property type="protein sequence ID" value="OGD67301.1"/>
    <property type="molecule type" value="Genomic_DNA"/>
</dbReference>
<dbReference type="PANTHER" id="PTHR21600">
    <property type="entry name" value="MITOCHONDRIAL RNA PSEUDOURIDINE SYNTHASE"/>
    <property type="match status" value="1"/>
</dbReference>
<dbReference type="Proteomes" id="UP000179003">
    <property type="component" value="Unassembled WGS sequence"/>
</dbReference>
<dbReference type="EC" id="5.4.99.-" evidence="4"/>
<proteinExistence type="inferred from homology"/>
<dbReference type="PROSITE" id="PS01129">
    <property type="entry name" value="PSI_RLU"/>
    <property type="match status" value="1"/>
</dbReference>
<reference evidence="6 7" key="1">
    <citation type="journal article" date="2016" name="Nat. Commun.">
        <title>Thousands of microbial genomes shed light on interconnected biogeochemical processes in an aquifer system.</title>
        <authorList>
            <person name="Anantharaman K."/>
            <person name="Brown C.T."/>
            <person name="Hug L.A."/>
            <person name="Sharon I."/>
            <person name="Castelle C.J."/>
            <person name="Probst A.J."/>
            <person name="Thomas B.C."/>
            <person name="Singh A."/>
            <person name="Wilkins M.J."/>
            <person name="Karaoz U."/>
            <person name="Brodie E.L."/>
            <person name="Williams K.H."/>
            <person name="Hubbard S.S."/>
            <person name="Banfield J.F."/>
        </authorList>
    </citation>
    <scope>NUCLEOTIDE SEQUENCE [LARGE SCALE GENOMIC DNA]</scope>
</reference>
<feature type="active site" evidence="3">
    <location>
        <position position="82"/>
    </location>
</feature>
<feature type="domain" description="Pseudouridine synthase RsuA/RluA-like" evidence="5">
    <location>
        <begin position="11"/>
        <end position="189"/>
    </location>
</feature>
<dbReference type="InterPro" id="IPR050188">
    <property type="entry name" value="RluA_PseudoU_synthase"/>
</dbReference>
<evidence type="ECO:0000313" key="7">
    <source>
        <dbReference type="Proteomes" id="UP000179003"/>
    </source>
</evidence>
<dbReference type="AlphaFoldDB" id="A0A1F5EIT9"/>
<dbReference type="GO" id="GO:0003723">
    <property type="term" value="F:RNA binding"/>
    <property type="evidence" value="ECO:0007669"/>
    <property type="project" value="InterPro"/>
</dbReference>
<dbReference type="InterPro" id="IPR020103">
    <property type="entry name" value="PsdUridine_synth_cat_dom_sf"/>
</dbReference>
<comment type="caution">
    <text evidence="6">The sequence shown here is derived from an EMBL/GenBank/DDBJ whole genome shotgun (WGS) entry which is preliminary data.</text>
</comment>
<dbReference type="InterPro" id="IPR006145">
    <property type="entry name" value="PsdUridine_synth_RsuA/RluA"/>
</dbReference>
<dbReference type="Gene3D" id="3.30.2350.10">
    <property type="entry name" value="Pseudouridine synthase"/>
    <property type="match status" value="1"/>
</dbReference>
<evidence type="ECO:0000256" key="4">
    <source>
        <dbReference type="RuleBase" id="RU362028"/>
    </source>
</evidence>
<protein>
    <recommendedName>
        <fullName evidence="4">Pseudouridine synthase</fullName>
        <ecNumber evidence="4">5.4.99.-</ecNumber>
    </recommendedName>
</protein>
<dbReference type="InterPro" id="IPR006225">
    <property type="entry name" value="PsdUridine_synth_RluC/D"/>
</dbReference>
<evidence type="ECO:0000256" key="3">
    <source>
        <dbReference type="PIRSR" id="PIRSR606225-1"/>
    </source>
</evidence>